<dbReference type="SUPFAM" id="SSF54928">
    <property type="entry name" value="RNA-binding domain, RBD"/>
    <property type="match status" value="2"/>
</dbReference>
<gene>
    <name evidence="5" type="primary">MRD1</name>
    <name evidence="5" type="ORF">ECANGB1_989</name>
</gene>
<dbReference type="VEuPathDB" id="MicrosporidiaDB:ECANGB1_989"/>
<dbReference type="OrthoDB" id="439639at2759"/>
<dbReference type="AlphaFoldDB" id="A0A1Y1S711"/>
<accession>A0A1Y1S711</accession>
<dbReference type="InterPro" id="IPR000504">
    <property type="entry name" value="RRM_dom"/>
</dbReference>
<feature type="domain" description="RRM" evidence="4">
    <location>
        <begin position="2"/>
        <end position="82"/>
    </location>
</feature>
<name>A0A1Y1S711_9MICR</name>
<protein>
    <submittedName>
        <fullName evidence="5">MRD1</fullName>
    </submittedName>
</protein>
<feature type="domain" description="RRM" evidence="4">
    <location>
        <begin position="333"/>
        <end position="411"/>
    </location>
</feature>
<dbReference type="Gene3D" id="3.30.70.330">
    <property type="match status" value="2"/>
</dbReference>
<dbReference type="InterPro" id="IPR012677">
    <property type="entry name" value="Nucleotide-bd_a/b_plait_sf"/>
</dbReference>
<keyword evidence="1" id="KW-0677">Repeat</keyword>
<dbReference type="PROSITE" id="PS50102">
    <property type="entry name" value="RRM"/>
    <property type="match status" value="2"/>
</dbReference>
<keyword evidence="6" id="KW-1185">Reference proteome</keyword>
<organism evidence="5 6">
    <name type="scientific">Enterospora canceri</name>
    <dbReference type="NCBI Taxonomy" id="1081671"/>
    <lineage>
        <taxon>Eukaryota</taxon>
        <taxon>Fungi</taxon>
        <taxon>Fungi incertae sedis</taxon>
        <taxon>Microsporidia</taxon>
        <taxon>Enterocytozoonidae</taxon>
        <taxon>Enterospora</taxon>
    </lineage>
</organism>
<sequence length="411" mass="46624">MNRIIIKDLPKFSTKEEIEKEFSKHGTITDIYMLRNSRNNRNTFRRVCFVGYGTSEEAKVAVEYRNNSMFCNHKIRVELCTKEETKESKKPLNQHKLSSSERQAYYNREFYITNLQEISTAAIESELNKIGKLEQIEECEKGIRVKFEKRECALDFYKNCKVICGRRINIKIFDDTRSAIDTSHYSTLFFDFQMVLSTLTNKSRENLLQSKSNVGISVSLAETDLVQKTKHFLAENGIDLNSAPVRDKSALIVRSADLLGVLDQISCKFTTSVAPSGALAILHFENEKEAAATQKQLNLKRHKNGIVYAEYSLKGTSTKSVSETISPEKPSQTKLIVKNLPFQATKSEVSKLFGCFTKVVDVRIPQKEDGTARGFCFITVESTGAVDHLIDVLGVSTHLYGRRLILERALK</sequence>
<evidence type="ECO:0000313" key="6">
    <source>
        <dbReference type="Proteomes" id="UP000192639"/>
    </source>
</evidence>
<evidence type="ECO:0000259" key="4">
    <source>
        <dbReference type="PROSITE" id="PS50102"/>
    </source>
</evidence>
<dbReference type="Proteomes" id="UP000192639">
    <property type="component" value="Unassembled WGS sequence"/>
</dbReference>
<evidence type="ECO:0000256" key="2">
    <source>
        <dbReference type="ARBA" id="ARBA00022884"/>
    </source>
</evidence>
<dbReference type="EMBL" id="LWDP01000028">
    <property type="protein sequence ID" value="ORD94223.1"/>
    <property type="molecule type" value="Genomic_DNA"/>
</dbReference>
<evidence type="ECO:0000256" key="3">
    <source>
        <dbReference type="PROSITE-ProRule" id="PRU00176"/>
    </source>
</evidence>
<dbReference type="SMART" id="SM00360">
    <property type="entry name" value="RRM"/>
    <property type="match status" value="3"/>
</dbReference>
<keyword evidence="2 3" id="KW-0694">RNA-binding</keyword>
<evidence type="ECO:0000313" key="5">
    <source>
        <dbReference type="EMBL" id="ORD94223.1"/>
    </source>
</evidence>
<reference evidence="5 6" key="1">
    <citation type="journal article" date="2017" name="Environ. Microbiol.">
        <title>Decay of the glycolytic pathway and adaptation to intranuclear parasitism within Enterocytozoonidae microsporidia.</title>
        <authorList>
            <person name="Wiredu Boakye D."/>
            <person name="Jaroenlak P."/>
            <person name="Prachumwat A."/>
            <person name="Williams T.A."/>
            <person name="Bateman K.S."/>
            <person name="Itsathitphaisarn O."/>
            <person name="Sritunyalucksana K."/>
            <person name="Paszkiewicz K.H."/>
            <person name="Moore K.A."/>
            <person name="Stentiford G.D."/>
            <person name="Williams B.A."/>
        </authorList>
    </citation>
    <scope>NUCLEOTIDE SEQUENCE [LARGE SCALE GENOMIC DNA]</scope>
    <source>
        <strain evidence="5 6">GB1</strain>
    </source>
</reference>
<dbReference type="InterPro" id="IPR035979">
    <property type="entry name" value="RBD_domain_sf"/>
</dbReference>
<comment type="caution">
    <text evidence="5">The sequence shown here is derived from an EMBL/GenBank/DDBJ whole genome shotgun (WGS) entry which is preliminary data.</text>
</comment>
<proteinExistence type="predicted"/>
<evidence type="ECO:0000256" key="1">
    <source>
        <dbReference type="ARBA" id="ARBA00022737"/>
    </source>
</evidence>
<dbReference type="Pfam" id="PF00076">
    <property type="entry name" value="RRM_1"/>
    <property type="match status" value="2"/>
</dbReference>
<dbReference type="GO" id="GO:0003723">
    <property type="term" value="F:RNA binding"/>
    <property type="evidence" value="ECO:0007669"/>
    <property type="project" value="UniProtKB-UniRule"/>
</dbReference>
<dbReference type="PANTHER" id="PTHR24012">
    <property type="entry name" value="RNA BINDING PROTEIN"/>
    <property type="match status" value="1"/>
</dbReference>